<feature type="non-terminal residue" evidence="2">
    <location>
        <position position="35"/>
    </location>
</feature>
<accession>A0A392TWG8</accession>
<evidence type="ECO:0000256" key="1">
    <source>
        <dbReference type="SAM" id="MobiDB-lite"/>
    </source>
</evidence>
<feature type="region of interest" description="Disordered" evidence="1">
    <location>
        <begin position="1"/>
        <end position="35"/>
    </location>
</feature>
<dbReference type="Proteomes" id="UP000265520">
    <property type="component" value="Unassembled WGS sequence"/>
</dbReference>
<organism evidence="2 3">
    <name type="scientific">Trifolium medium</name>
    <dbReference type="NCBI Taxonomy" id="97028"/>
    <lineage>
        <taxon>Eukaryota</taxon>
        <taxon>Viridiplantae</taxon>
        <taxon>Streptophyta</taxon>
        <taxon>Embryophyta</taxon>
        <taxon>Tracheophyta</taxon>
        <taxon>Spermatophyta</taxon>
        <taxon>Magnoliopsida</taxon>
        <taxon>eudicotyledons</taxon>
        <taxon>Gunneridae</taxon>
        <taxon>Pentapetalae</taxon>
        <taxon>rosids</taxon>
        <taxon>fabids</taxon>
        <taxon>Fabales</taxon>
        <taxon>Fabaceae</taxon>
        <taxon>Papilionoideae</taxon>
        <taxon>50 kb inversion clade</taxon>
        <taxon>NPAAA clade</taxon>
        <taxon>Hologalegina</taxon>
        <taxon>IRL clade</taxon>
        <taxon>Trifolieae</taxon>
        <taxon>Trifolium</taxon>
    </lineage>
</organism>
<reference evidence="2 3" key="1">
    <citation type="journal article" date="2018" name="Front. Plant Sci.">
        <title>Red Clover (Trifolium pratense) and Zigzag Clover (T. medium) - A Picture of Genomic Similarities and Differences.</title>
        <authorList>
            <person name="Dluhosova J."/>
            <person name="Istvanek J."/>
            <person name="Nedelnik J."/>
            <person name="Repkova J."/>
        </authorList>
    </citation>
    <scope>NUCLEOTIDE SEQUENCE [LARGE SCALE GENOMIC DNA]</scope>
    <source>
        <strain evidence="3">cv. 10/8</strain>
        <tissue evidence="2">Leaf</tissue>
    </source>
</reference>
<dbReference type="EMBL" id="LXQA010659789">
    <property type="protein sequence ID" value="MCI64620.1"/>
    <property type="molecule type" value="Genomic_DNA"/>
</dbReference>
<evidence type="ECO:0000313" key="2">
    <source>
        <dbReference type="EMBL" id="MCI64620.1"/>
    </source>
</evidence>
<dbReference type="AlphaFoldDB" id="A0A392TWG8"/>
<protein>
    <submittedName>
        <fullName evidence="2">Uncharacterized protein</fullName>
    </submittedName>
</protein>
<comment type="caution">
    <text evidence="2">The sequence shown here is derived from an EMBL/GenBank/DDBJ whole genome shotgun (WGS) entry which is preliminary data.</text>
</comment>
<proteinExistence type="predicted"/>
<sequence>MADAVTKTAPAALHVQRTSKRGAKKPVEAVSAPAK</sequence>
<evidence type="ECO:0000313" key="3">
    <source>
        <dbReference type="Proteomes" id="UP000265520"/>
    </source>
</evidence>
<name>A0A392TWG8_9FABA</name>
<keyword evidence="3" id="KW-1185">Reference proteome</keyword>